<dbReference type="Gramene" id="rna17247">
    <property type="protein sequence ID" value="RHN68836.1"/>
    <property type="gene ID" value="gene17247"/>
</dbReference>
<protein>
    <submittedName>
        <fullName evidence="1">Uncharacterized protein</fullName>
    </submittedName>
</protein>
<proteinExistence type="predicted"/>
<dbReference type="Proteomes" id="UP000265566">
    <property type="component" value="Chromosome 3"/>
</dbReference>
<dbReference type="EMBL" id="PSQE01000003">
    <property type="protein sequence ID" value="RHN68836.1"/>
    <property type="molecule type" value="Genomic_DNA"/>
</dbReference>
<evidence type="ECO:0000313" key="2">
    <source>
        <dbReference type="Proteomes" id="UP000265566"/>
    </source>
</evidence>
<name>A0A396ISZ3_MEDTR</name>
<comment type="caution">
    <text evidence="1">The sequence shown here is derived from an EMBL/GenBank/DDBJ whole genome shotgun (WGS) entry which is preliminary data.</text>
</comment>
<dbReference type="AlphaFoldDB" id="A0A396ISZ3"/>
<sequence>MFEDIQSKLPGGSSIPFLVMSGGYVYMPIEVATHMNIDTSDFSHCMRIDDNNILLGSYSLSLLDKK</sequence>
<accession>A0A396ISZ3</accession>
<reference evidence="2" key="1">
    <citation type="journal article" date="2018" name="Nat. Plants">
        <title>Whole-genome landscape of Medicago truncatula symbiotic genes.</title>
        <authorList>
            <person name="Pecrix Y."/>
            <person name="Staton S.E."/>
            <person name="Sallet E."/>
            <person name="Lelandais-Briere C."/>
            <person name="Moreau S."/>
            <person name="Carrere S."/>
            <person name="Blein T."/>
            <person name="Jardinaud M.F."/>
            <person name="Latrasse D."/>
            <person name="Zouine M."/>
            <person name="Zahm M."/>
            <person name="Kreplak J."/>
            <person name="Mayjonade B."/>
            <person name="Satge C."/>
            <person name="Perez M."/>
            <person name="Cauet S."/>
            <person name="Marande W."/>
            <person name="Chantry-Darmon C."/>
            <person name="Lopez-Roques C."/>
            <person name="Bouchez O."/>
            <person name="Berard A."/>
            <person name="Debelle F."/>
            <person name="Munos S."/>
            <person name="Bendahmane A."/>
            <person name="Berges H."/>
            <person name="Niebel A."/>
            <person name="Buitink J."/>
            <person name="Frugier F."/>
            <person name="Benhamed M."/>
            <person name="Crespi M."/>
            <person name="Gouzy J."/>
            <person name="Gamas P."/>
        </authorList>
    </citation>
    <scope>NUCLEOTIDE SEQUENCE [LARGE SCALE GENOMIC DNA]</scope>
    <source>
        <strain evidence="2">cv. Jemalong A17</strain>
    </source>
</reference>
<gene>
    <name evidence="1" type="ORF">MtrunA17_Chr3g0118271</name>
</gene>
<organism evidence="1 2">
    <name type="scientific">Medicago truncatula</name>
    <name type="common">Barrel medic</name>
    <name type="synonym">Medicago tribuloides</name>
    <dbReference type="NCBI Taxonomy" id="3880"/>
    <lineage>
        <taxon>Eukaryota</taxon>
        <taxon>Viridiplantae</taxon>
        <taxon>Streptophyta</taxon>
        <taxon>Embryophyta</taxon>
        <taxon>Tracheophyta</taxon>
        <taxon>Spermatophyta</taxon>
        <taxon>Magnoliopsida</taxon>
        <taxon>eudicotyledons</taxon>
        <taxon>Gunneridae</taxon>
        <taxon>Pentapetalae</taxon>
        <taxon>rosids</taxon>
        <taxon>fabids</taxon>
        <taxon>Fabales</taxon>
        <taxon>Fabaceae</taxon>
        <taxon>Papilionoideae</taxon>
        <taxon>50 kb inversion clade</taxon>
        <taxon>NPAAA clade</taxon>
        <taxon>Hologalegina</taxon>
        <taxon>IRL clade</taxon>
        <taxon>Trifolieae</taxon>
        <taxon>Medicago</taxon>
    </lineage>
</organism>
<evidence type="ECO:0000313" key="1">
    <source>
        <dbReference type="EMBL" id="RHN68836.1"/>
    </source>
</evidence>